<accession>A0A975FWN4</accession>
<evidence type="ECO:0000256" key="1">
    <source>
        <dbReference type="SAM" id="Phobius"/>
    </source>
</evidence>
<organism evidence="2 3">
    <name type="scientific">Phenylobacterium montanum</name>
    <dbReference type="NCBI Taxonomy" id="2823693"/>
    <lineage>
        <taxon>Bacteria</taxon>
        <taxon>Pseudomonadati</taxon>
        <taxon>Pseudomonadota</taxon>
        <taxon>Alphaproteobacteria</taxon>
        <taxon>Caulobacterales</taxon>
        <taxon>Caulobacteraceae</taxon>
        <taxon>Phenylobacterium</taxon>
    </lineage>
</organism>
<dbReference type="AlphaFoldDB" id="A0A975FWN4"/>
<protein>
    <submittedName>
        <fullName evidence="2">Uncharacterized protein</fullName>
    </submittedName>
</protein>
<keyword evidence="1" id="KW-0472">Membrane</keyword>
<feature type="transmembrane region" description="Helical" evidence="1">
    <location>
        <begin position="52"/>
        <end position="73"/>
    </location>
</feature>
<feature type="transmembrane region" description="Helical" evidence="1">
    <location>
        <begin position="85"/>
        <end position="105"/>
    </location>
</feature>
<reference evidence="2" key="1">
    <citation type="submission" date="2021-04" db="EMBL/GenBank/DDBJ databases">
        <title>The complete genome sequence of Caulobacter sp. S6.</title>
        <authorList>
            <person name="Tang Y."/>
            <person name="Ouyang W."/>
            <person name="Liu Q."/>
            <person name="Huang B."/>
            <person name="Guo Z."/>
            <person name="Lei P."/>
        </authorList>
    </citation>
    <scope>NUCLEOTIDE SEQUENCE</scope>
    <source>
        <strain evidence="2">S6</strain>
    </source>
</reference>
<name>A0A975FWN4_9CAUL</name>
<dbReference type="RefSeq" id="WP_211936235.1">
    <property type="nucleotide sequence ID" value="NZ_CP073078.1"/>
</dbReference>
<feature type="transmembrane region" description="Helical" evidence="1">
    <location>
        <begin position="135"/>
        <end position="155"/>
    </location>
</feature>
<feature type="transmembrane region" description="Helical" evidence="1">
    <location>
        <begin position="167"/>
        <end position="184"/>
    </location>
</feature>
<dbReference type="Proteomes" id="UP000676409">
    <property type="component" value="Chromosome"/>
</dbReference>
<evidence type="ECO:0000313" key="3">
    <source>
        <dbReference type="Proteomes" id="UP000676409"/>
    </source>
</evidence>
<evidence type="ECO:0000313" key="2">
    <source>
        <dbReference type="EMBL" id="QUD86183.1"/>
    </source>
</evidence>
<proteinExistence type="predicted"/>
<sequence>MFGSQTRTKDLFANRFEPDGDGYLFRANLKAPGVRVTSGERDRFVHEFGRRVTILTWVSAGVTVALVLAAAFYSTGENRSVAEWIIAPIVALCIGGFMGPFYWLWYAPVRALGGRLPATPGRSATEARRVALERLTWKQLGLSALVVPALLFRLTRGHDLLTGWNRLWMAFCGLLLLFIAVQAARKWRATRS</sequence>
<keyword evidence="1" id="KW-0812">Transmembrane</keyword>
<dbReference type="EMBL" id="CP073078">
    <property type="protein sequence ID" value="QUD86183.1"/>
    <property type="molecule type" value="Genomic_DNA"/>
</dbReference>
<dbReference type="KEGG" id="caul:KCG34_13845"/>
<gene>
    <name evidence="2" type="ORF">KCG34_13845</name>
</gene>
<keyword evidence="3" id="KW-1185">Reference proteome</keyword>
<keyword evidence="1" id="KW-1133">Transmembrane helix</keyword>